<keyword evidence="3" id="KW-1185">Reference proteome</keyword>
<evidence type="ECO:0000256" key="1">
    <source>
        <dbReference type="SAM" id="MobiDB-lite"/>
    </source>
</evidence>
<evidence type="ECO:0008006" key="4">
    <source>
        <dbReference type="Google" id="ProtNLM"/>
    </source>
</evidence>
<dbReference type="RefSeq" id="WP_239135906.1">
    <property type="nucleotide sequence ID" value="NZ_BAAAVW010000007.1"/>
</dbReference>
<gene>
    <name evidence="2" type="ORF">Dsi01nite_029940</name>
</gene>
<dbReference type="Proteomes" id="UP000660611">
    <property type="component" value="Unassembled WGS sequence"/>
</dbReference>
<evidence type="ECO:0000313" key="2">
    <source>
        <dbReference type="EMBL" id="GIG44953.1"/>
    </source>
</evidence>
<evidence type="ECO:0000313" key="3">
    <source>
        <dbReference type="Proteomes" id="UP000660611"/>
    </source>
</evidence>
<proteinExistence type="predicted"/>
<sequence length="639" mass="69367">MSEPQVDAPSVPADDDAPAAGRIAPYTYDPDRLPALAKFVDAICDGATDPHDAALRVDELSPQIDPPASRSEKMALFHTFMYLLEVTTPDQARVDARLEPLDGPSLLPVALRDATEAMRTLWLGLTDHVQHPMARARCWDIVFTLTLMRNRRASAEQAIDAYLEASKPPITLRHRGDGLVRAWVLARRVSLNDATTSNAIHEAMKTLAAESVDQGDPYPAMTVLAALISPGRTRSEPVDPAVDTLLDRALLAYSQVHIISGFATLIRRRAGDGSERAEQASRHEVNAMIAEAVAATDAMVIRNRYSEAAAAAHTYGLADLEKRAVAGLQSAPRVTWTISEYQVTTPSRFFHVYLPGFSQASEWRQALAIWLHSTAPSGSFTANERAANRNLQASVMTRLASMVIFRDGDLPARALGGDADRLEHALVQVEQQTMEMRGRFLARALVQLQQRFGIPSRADLKAFLLQSGAAPDLAQALATAFQLYWVEEYDACCHLIVPKIEAATRALLLELNEPMYRAAVGDSVGQFPGLGSLLPLLVENDFDPDWERFLRTLLLNYGTNLRNLIAHGYADNVGPVDAALALRAAAVLVLVTNGNAAGRDAAQVRETLREPTGGGMDGGAVALRPCTSSGATTEYPRAT</sequence>
<dbReference type="EMBL" id="BONQ01000047">
    <property type="protein sequence ID" value="GIG44953.1"/>
    <property type="molecule type" value="Genomic_DNA"/>
</dbReference>
<protein>
    <recommendedName>
        <fullName evidence="4">DUF4209 domain-containing protein</fullName>
    </recommendedName>
</protein>
<dbReference type="AlphaFoldDB" id="A0A919UBS9"/>
<comment type="caution">
    <text evidence="2">The sequence shown here is derived from an EMBL/GenBank/DDBJ whole genome shotgun (WGS) entry which is preliminary data.</text>
</comment>
<feature type="compositionally biased region" description="Low complexity" evidence="1">
    <location>
        <begin position="7"/>
        <end position="24"/>
    </location>
</feature>
<organism evidence="2 3">
    <name type="scientific">Dactylosporangium siamense</name>
    <dbReference type="NCBI Taxonomy" id="685454"/>
    <lineage>
        <taxon>Bacteria</taxon>
        <taxon>Bacillati</taxon>
        <taxon>Actinomycetota</taxon>
        <taxon>Actinomycetes</taxon>
        <taxon>Micromonosporales</taxon>
        <taxon>Micromonosporaceae</taxon>
        <taxon>Dactylosporangium</taxon>
    </lineage>
</organism>
<reference evidence="2" key="1">
    <citation type="submission" date="2021-01" db="EMBL/GenBank/DDBJ databases">
        <title>Whole genome shotgun sequence of Dactylosporangium siamense NBRC 106093.</title>
        <authorList>
            <person name="Komaki H."/>
            <person name="Tamura T."/>
        </authorList>
    </citation>
    <scope>NUCLEOTIDE SEQUENCE</scope>
    <source>
        <strain evidence="2">NBRC 106093</strain>
    </source>
</reference>
<accession>A0A919UBS9</accession>
<name>A0A919UBS9_9ACTN</name>
<feature type="region of interest" description="Disordered" evidence="1">
    <location>
        <begin position="1"/>
        <end position="24"/>
    </location>
</feature>